<sequence length="124" mass="13218">MTKNEMTVTRVVTSALERADVTGVGYLPVGQVLLESAAVSSVVPEGTVHGLRKAPARLFSDAGDHPNIRRIAEIASLCNNASLKDGILCGQPTEGALLCLGSKVHFTNNNSYSFHLDVCPWLLN</sequence>
<evidence type="ECO:0000313" key="2">
    <source>
        <dbReference type="Proteomes" id="UP000281553"/>
    </source>
</evidence>
<proteinExistence type="predicted"/>
<dbReference type="SUPFAM" id="SSF81660">
    <property type="entry name" value="Metal cation-transporting ATPase, ATP-binding domain N"/>
    <property type="match status" value="1"/>
</dbReference>
<dbReference type="GO" id="GO:0000166">
    <property type="term" value="F:nucleotide binding"/>
    <property type="evidence" value="ECO:0007669"/>
    <property type="project" value="InterPro"/>
</dbReference>
<protein>
    <submittedName>
        <fullName evidence="1">Uncharacterized protein</fullName>
    </submittedName>
</protein>
<organism evidence="1 2">
    <name type="scientific">Dibothriocephalus latus</name>
    <name type="common">Fish tapeworm</name>
    <name type="synonym">Diphyllobothrium latum</name>
    <dbReference type="NCBI Taxonomy" id="60516"/>
    <lineage>
        <taxon>Eukaryota</taxon>
        <taxon>Metazoa</taxon>
        <taxon>Spiralia</taxon>
        <taxon>Lophotrochozoa</taxon>
        <taxon>Platyhelminthes</taxon>
        <taxon>Cestoda</taxon>
        <taxon>Eucestoda</taxon>
        <taxon>Diphyllobothriidea</taxon>
        <taxon>Diphyllobothriidae</taxon>
        <taxon>Dibothriocephalus</taxon>
    </lineage>
</organism>
<dbReference type="EMBL" id="UYRU01057030">
    <property type="protein sequence ID" value="VDN13675.1"/>
    <property type="molecule type" value="Genomic_DNA"/>
</dbReference>
<evidence type="ECO:0000313" key="1">
    <source>
        <dbReference type="EMBL" id="VDN13675.1"/>
    </source>
</evidence>
<dbReference type="Proteomes" id="UP000281553">
    <property type="component" value="Unassembled WGS sequence"/>
</dbReference>
<dbReference type="Gene3D" id="3.40.1110.10">
    <property type="entry name" value="Calcium-transporting ATPase, cytoplasmic domain N"/>
    <property type="match status" value="1"/>
</dbReference>
<reference evidence="1 2" key="1">
    <citation type="submission" date="2018-11" db="EMBL/GenBank/DDBJ databases">
        <authorList>
            <consortium name="Pathogen Informatics"/>
        </authorList>
    </citation>
    <scope>NUCLEOTIDE SEQUENCE [LARGE SCALE GENOMIC DNA]</scope>
</reference>
<dbReference type="AlphaFoldDB" id="A0A3P7L8N3"/>
<keyword evidence="2" id="KW-1185">Reference proteome</keyword>
<dbReference type="InterPro" id="IPR023299">
    <property type="entry name" value="ATPase_P-typ_cyto_dom_N"/>
</dbReference>
<name>A0A3P7L8N3_DIBLA</name>
<gene>
    <name evidence="1" type="ORF">DILT_LOCUS9506</name>
</gene>
<accession>A0A3P7L8N3</accession>